<gene>
    <name evidence="2" type="ORF">QQX98_004368</name>
</gene>
<evidence type="ECO:0000313" key="3">
    <source>
        <dbReference type="Proteomes" id="UP001498476"/>
    </source>
</evidence>
<evidence type="ECO:0000256" key="1">
    <source>
        <dbReference type="ARBA" id="ARBA00023242"/>
    </source>
</evidence>
<keyword evidence="3" id="KW-1185">Reference proteome</keyword>
<organism evidence="2 3">
    <name type="scientific">Neonectria punicea</name>
    <dbReference type="NCBI Taxonomy" id="979145"/>
    <lineage>
        <taxon>Eukaryota</taxon>
        <taxon>Fungi</taxon>
        <taxon>Dikarya</taxon>
        <taxon>Ascomycota</taxon>
        <taxon>Pezizomycotina</taxon>
        <taxon>Sordariomycetes</taxon>
        <taxon>Hypocreomycetidae</taxon>
        <taxon>Hypocreales</taxon>
        <taxon>Nectriaceae</taxon>
        <taxon>Neonectria</taxon>
    </lineage>
</organism>
<dbReference type="PANTHER" id="PTHR37534">
    <property type="entry name" value="TRANSCRIPTIONAL ACTIVATOR PROTEIN UGA3"/>
    <property type="match status" value="1"/>
</dbReference>
<dbReference type="EMBL" id="JAZAVJ010000054">
    <property type="protein sequence ID" value="KAK7417712.1"/>
    <property type="molecule type" value="Genomic_DNA"/>
</dbReference>
<dbReference type="Proteomes" id="UP001498476">
    <property type="component" value="Unassembled WGS sequence"/>
</dbReference>
<accession>A0ABR1H9W1</accession>
<sequence>MARATADAFSSAACDTWICLRAATADGCTSDVTSQQWTTVSQIGYHQDGAETGARPPSPNADLPLQHAAELSQQSPRAAMQDAVIAGLFSHYINTLAPWYDLNDADATFRIVAPARALEFPLLFRAIITFSSMHWSRSTGRLQHIAFAFHAACVNNLLGAVGHADYPSELLAASVLLRLYEVLGENMENPECHLLGAYSFSTAMPMDLSSRGLSQAAYWNYLRQEITVSLTYSRHVRVAKEFPELHDLIIHNGTGDDMRANLVAYILARAINLFETFTNQPISDKDLDCHLKSWGDLNSALALWREYQPPSLRPFSTAPKPNNVFPSEWMLSPWSVSASQYALTAEVLLMLCSHIGHRRGTEGPPLDQIKKLSLQICGLAYTNEYEEARVNSFGPLSFCGRFLTESKHQAALVAMLVDFGEATAWPVQFITTELRKQWSQHQ</sequence>
<dbReference type="PANTHER" id="PTHR37534:SF2">
    <property type="entry name" value="N-ACETYLTRANSFERASE DOMAIN-CONTAINING PROTEIN"/>
    <property type="match status" value="1"/>
</dbReference>
<name>A0ABR1H9W1_9HYPO</name>
<evidence type="ECO:0000313" key="2">
    <source>
        <dbReference type="EMBL" id="KAK7417712.1"/>
    </source>
</evidence>
<reference evidence="2 3" key="1">
    <citation type="journal article" date="2025" name="Microbiol. Resour. Announc.">
        <title>Draft genome sequences for Neonectria magnoliae and Neonectria punicea, canker pathogens of Liriodendron tulipifera and Acer saccharum in West Virginia.</title>
        <authorList>
            <person name="Petronek H.M."/>
            <person name="Kasson M.T."/>
            <person name="Metheny A.M."/>
            <person name="Stauder C.M."/>
            <person name="Lovett B."/>
            <person name="Lynch S.C."/>
            <person name="Garnas J.R."/>
            <person name="Kasson L.R."/>
            <person name="Stajich J.E."/>
        </authorList>
    </citation>
    <scope>NUCLEOTIDE SEQUENCE [LARGE SCALE GENOMIC DNA]</scope>
    <source>
        <strain evidence="2 3">NRRL 64653</strain>
    </source>
</reference>
<proteinExistence type="predicted"/>
<keyword evidence="1" id="KW-0539">Nucleus</keyword>
<comment type="caution">
    <text evidence="2">The sequence shown here is derived from an EMBL/GenBank/DDBJ whole genome shotgun (WGS) entry which is preliminary data.</text>
</comment>
<protein>
    <submittedName>
        <fullName evidence="2">Uncharacterized protein</fullName>
    </submittedName>
</protein>